<accession>A0A9N9DLU3</accession>
<dbReference type="EMBL" id="CAJVPL010004107">
    <property type="protein sequence ID" value="CAG8643147.1"/>
    <property type="molecule type" value="Genomic_DNA"/>
</dbReference>
<sequence>GMHLNQHGLYTNVMRDAKDVKYNKGTLIAQRTEQEIFDALGVPYREPDDVTLSEKENIIMEELLTESRPSISSTKETKTTICNGDQHRVKFLEQTWFPTQSKYMT</sequence>
<evidence type="ECO:0000256" key="1">
    <source>
        <dbReference type="ARBA" id="ARBA00022679"/>
    </source>
</evidence>
<evidence type="ECO:0000313" key="4">
    <source>
        <dbReference type="EMBL" id="CAG8643147.1"/>
    </source>
</evidence>
<dbReference type="InterPro" id="IPR043519">
    <property type="entry name" value="NT_sf"/>
</dbReference>
<dbReference type="InterPro" id="IPR037160">
    <property type="entry name" value="DNA_Pol_thumb_sf"/>
</dbReference>
<evidence type="ECO:0000256" key="2">
    <source>
        <dbReference type="ARBA" id="ARBA00022695"/>
    </source>
</evidence>
<dbReference type="Proteomes" id="UP000789831">
    <property type="component" value="Unassembled WGS sequence"/>
</dbReference>
<keyword evidence="1" id="KW-0808">Transferase</keyword>
<dbReference type="OrthoDB" id="205514at2759"/>
<dbReference type="Gene3D" id="3.30.210.10">
    <property type="entry name" value="DNA polymerase, thumb domain"/>
    <property type="match status" value="1"/>
</dbReference>
<dbReference type="AlphaFoldDB" id="A0A9N9DLU3"/>
<organism evidence="4 5">
    <name type="scientific">Ambispora gerdemannii</name>
    <dbReference type="NCBI Taxonomy" id="144530"/>
    <lineage>
        <taxon>Eukaryota</taxon>
        <taxon>Fungi</taxon>
        <taxon>Fungi incertae sedis</taxon>
        <taxon>Mucoromycota</taxon>
        <taxon>Glomeromycotina</taxon>
        <taxon>Glomeromycetes</taxon>
        <taxon>Archaeosporales</taxon>
        <taxon>Ambisporaceae</taxon>
        <taxon>Ambispora</taxon>
    </lineage>
</organism>
<keyword evidence="5" id="KW-1185">Reference proteome</keyword>
<keyword evidence="2" id="KW-0548">Nucleotidyltransferase</keyword>
<name>A0A9N9DLU3_9GLOM</name>
<proteinExistence type="predicted"/>
<reference evidence="4" key="1">
    <citation type="submission" date="2021-06" db="EMBL/GenBank/DDBJ databases">
        <authorList>
            <person name="Kallberg Y."/>
            <person name="Tangrot J."/>
            <person name="Rosling A."/>
        </authorList>
    </citation>
    <scope>NUCLEOTIDE SEQUENCE</scope>
    <source>
        <strain evidence="4">MT106</strain>
    </source>
</reference>
<dbReference type="InterPro" id="IPR029398">
    <property type="entry name" value="PolB_thumb"/>
</dbReference>
<protein>
    <submittedName>
        <fullName evidence="4">7933_t:CDS:1</fullName>
    </submittedName>
</protein>
<dbReference type="GO" id="GO:0016779">
    <property type="term" value="F:nucleotidyltransferase activity"/>
    <property type="evidence" value="ECO:0007669"/>
    <property type="project" value="UniProtKB-KW"/>
</dbReference>
<feature type="domain" description="DNA polymerase beta thumb" evidence="3">
    <location>
        <begin position="1"/>
        <end position="48"/>
    </location>
</feature>
<dbReference type="SUPFAM" id="SSF81301">
    <property type="entry name" value="Nucleotidyltransferase"/>
    <property type="match status" value="1"/>
</dbReference>
<feature type="non-terminal residue" evidence="4">
    <location>
        <position position="105"/>
    </location>
</feature>
<gene>
    <name evidence="4" type="ORF">AGERDE_LOCUS11069</name>
</gene>
<evidence type="ECO:0000313" key="5">
    <source>
        <dbReference type="Proteomes" id="UP000789831"/>
    </source>
</evidence>
<comment type="caution">
    <text evidence="4">The sequence shown here is derived from an EMBL/GenBank/DDBJ whole genome shotgun (WGS) entry which is preliminary data.</text>
</comment>
<evidence type="ECO:0000259" key="3">
    <source>
        <dbReference type="Pfam" id="PF14791"/>
    </source>
</evidence>
<dbReference type="Pfam" id="PF14791">
    <property type="entry name" value="DNA_pol_B_thumb"/>
    <property type="match status" value="1"/>
</dbReference>